<name>A0AAW1I0F3_SAPOF</name>
<protein>
    <submittedName>
        <fullName evidence="3">Uncharacterized protein</fullName>
    </submittedName>
</protein>
<dbReference type="Proteomes" id="UP001443914">
    <property type="component" value="Unassembled WGS sequence"/>
</dbReference>
<dbReference type="EMBL" id="JBDFQZ010000010">
    <property type="protein sequence ID" value="KAK9682921.1"/>
    <property type="molecule type" value="Genomic_DNA"/>
</dbReference>
<keyword evidence="4" id="KW-1185">Reference proteome</keyword>
<dbReference type="AlphaFoldDB" id="A0AAW1I0F3"/>
<accession>A0AAW1I0F3</accession>
<evidence type="ECO:0000313" key="4">
    <source>
        <dbReference type="Proteomes" id="UP001443914"/>
    </source>
</evidence>
<keyword evidence="1" id="KW-0175">Coiled coil</keyword>
<evidence type="ECO:0000313" key="3">
    <source>
        <dbReference type="EMBL" id="KAK9682921.1"/>
    </source>
</evidence>
<organism evidence="3 4">
    <name type="scientific">Saponaria officinalis</name>
    <name type="common">Common soapwort</name>
    <name type="synonym">Lychnis saponaria</name>
    <dbReference type="NCBI Taxonomy" id="3572"/>
    <lineage>
        <taxon>Eukaryota</taxon>
        <taxon>Viridiplantae</taxon>
        <taxon>Streptophyta</taxon>
        <taxon>Embryophyta</taxon>
        <taxon>Tracheophyta</taxon>
        <taxon>Spermatophyta</taxon>
        <taxon>Magnoliopsida</taxon>
        <taxon>eudicotyledons</taxon>
        <taxon>Gunneridae</taxon>
        <taxon>Pentapetalae</taxon>
        <taxon>Caryophyllales</taxon>
        <taxon>Caryophyllaceae</taxon>
        <taxon>Caryophylleae</taxon>
        <taxon>Saponaria</taxon>
    </lineage>
</organism>
<evidence type="ECO:0000256" key="2">
    <source>
        <dbReference type="SAM" id="MobiDB-lite"/>
    </source>
</evidence>
<gene>
    <name evidence="3" type="ORF">RND81_10G106900</name>
</gene>
<reference evidence="3" key="1">
    <citation type="submission" date="2024-03" db="EMBL/GenBank/DDBJ databases">
        <title>WGS assembly of Saponaria officinalis var. Norfolk2.</title>
        <authorList>
            <person name="Jenkins J."/>
            <person name="Shu S."/>
            <person name="Grimwood J."/>
            <person name="Barry K."/>
            <person name="Goodstein D."/>
            <person name="Schmutz J."/>
            <person name="Leebens-Mack J."/>
            <person name="Osbourn A."/>
        </authorList>
    </citation>
    <scope>NUCLEOTIDE SEQUENCE [LARGE SCALE GENOMIC DNA]</scope>
    <source>
        <strain evidence="3">JIC</strain>
    </source>
</reference>
<feature type="region of interest" description="Disordered" evidence="2">
    <location>
        <begin position="21"/>
        <end position="86"/>
    </location>
</feature>
<proteinExistence type="predicted"/>
<feature type="compositionally biased region" description="Polar residues" evidence="2">
    <location>
        <begin position="23"/>
        <end position="52"/>
    </location>
</feature>
<evidence type="ECO:0000256" key="1">
    <source>
        <dbReference type="SAM" id="Coils"/>
    </source>
</evidence>
<sequence length="337" mass="36875">MAHTDMRFMDASLPHEDVYTPDDVTSGQPIAPVTSTQPPVEPSTNVINTVTGPSEGIETDPVTPRIGDPSRSPGNEKVIRNSSGQPMFGSISYSTSRAIKTPTFQTPTSAGAITIFGPSYSPVSALPSIKGKLKELDLSRWAIPPSSKENHANVLALLERLETNPFDLFALKGCDHIIQELVVQEPGEFISQASQILGELHSYERTALRHLSSTTKFRQELAQASRRAEKLSNQTDMLKTQSQPVYAEVSELNAKIAELEAQLLSLKAERDGKMQVLTELYPESTYLSSCEELNTIQEAASLSLAAYEKEEQSFRAAEDGARDQVARLRSLFVPKGV</sequence>
<feature type="coiled-coil region" evidence="1">
    <location>
        <begin position="214"/>
        <end position="276"/>
    </location>
</feature>
<comment type="caution">
    <text evidence="3">The sequence shown here is derived from an EMBL/GenBank/DDBJ whole genome shotgun (WGS) entry which is preliminary data.</text>
</comment>